<evidence type="ECO:0000313" key="2">
    <source>
        <dbReference type="Proteomes" id="UP000054995"/>
    </source>
</evidence>
<evidence type="ECO:0000313" key="1">
    <source>
        <dbReference type="EMBL" id="KRY93014.1"/>
    </source>
</evidence>
<name>A0A0V1G3W7_TRIPS</name>
<gene>
    <name evidence="1" type="ORF">T4D_16574</name>
</gene>
<sequence>MYERTDLWIGRDHVCSWNKQVPPRNVRTRAHNIYSRRRGPRSVARRAKTLFEMWWPFMTKDIDDIYISKVWAK</sequence>
<organism evidence="1 2">
    <name type="scientific">Trichinella pseudospiralis</name>
    <name type="common">Parasitic roundworm</name>
    <dbReference type="NCBI Taxonomy" id="6337"/>
    <lineage>
        <taxon>Eukaryota</taxon>
        <taxon>Metazoa</taxon>
        <taxon>Ecdysozoa</taxon>
        <taxon>Nematoda</taxon>
        <taxon>Enoplea</taxon>
        <taxon>Dorylaimia</taxon>
        <taxon>Trichinellida</taxon>
        <taxon>Trichinellidae</taxon>
        <taxon>Trichinella</taxon>
    </lineage>
</organism>
<dbReference type="OrthoDB" id="6779804at2759"/>
<protein>
    <submittedName>
        <fullName evidence="1">Uncharacterized protein</fullName>
    </submittedName>
</protein>
<comment type="caution">
    <text evidence="1">The sequence shown here is derived from an EMBL/GenBank/DDBJ whole genome shotgun (WGS) entry which is preliminary data.</text>
</comment>
<reference evidence="1 2" key="1">
    <citation type="submission" date="2015-01" db="EMBL/GenBank/DDBJ databases">
        <title>Evolution of Trichinella species and genotypes.</title>
        <authorList>
            <person name="Korhonen P.K."/>
            <person name="Edoardo P."/>
            <person name="Giuseppe L.R."/>
            <person name="Gasser R.B."/>
        </authorList>
    </citation>
    <scope>NUCLEOTIDE SEQUENCE [LARGE SCALE GENOMIC DNA]</scope>
    <source>
        <strain evidence="1">ISS470</strain>
    </source>
</reference>
<dbReference type="EMBL" id="JYDT01000004">
    <property type="protein sequence ID" value="KRY93014.1"/>
    <property type="molecule type" value="Genomic_DNA"/>
</dbReference>
<dbReference type="AlphaFoldDB" id="A0A0V1G3W7"/>
<keyword evidence="2" id="KW-1185">Reference proteome</keyword>
<proteinExistence type="predicted"/>
<accession>A0A0V1G3W7</accession>
<dbReference type="Proteomes" id="UP000054995">
    <property type="component" value="Unassembled WGS sequence"/>
</dbReference>